<dbReference type="AlphaFoldDB" id="A0A7N2MRL5"/>
<name>A0A7N2MRL5_QUELO</name>
<proteinExistence type="predicted"/>
<dbReference type="EnsemblPlants" id="QL10p037219:mrna">
    <property type="protein sequence ID" value="QL10p037219:mrna"/>
    <property type="gene ID" value="QL10p037219"/>
</dbReference>
<keyword evidence="2" id="KW-1185">Reference proteome</keyword>
<dbReference type="PANTHER" id="PTHR31635">
    <property type="entry name" value="REVERSE TRANSCRIPTASE DOMAIN-CONTAINING PROTEIN-RELATED"/>
    <property type="match status" value="1"/>
</dbReference>
<sequence>MGDRNTRFYQTVVRQRRARNRILQLQKPNGCLTEDQGEIEDILVRHFRQSYEVSIHTEVDQILEEIRTLPIPKLSSHQLSLLDSPITNEENEFTVFQLGLHKAPGLDGIPAFFYQELKPFMDSLITPFQNDFIRGRNISDNILIAHELFDMLRKMKKRKKFYGVLKIDMSKAYDRRAKTRYQDAFINCNTADRGAGGYHVQNQRWGGKWNPIIKIAGVRKKKVKRSAYSYEAQNIQGATVFRGCHSSAADSAYGALLEALVEVAVQARRYGFSQILVLSSSKRLVQLFSLVIQTGRKELLLLIFYL</sequence>
<reference evidence="1 2" key="1">
    <citation type="journal article" date="2016" name="G3 (Bethesda)">
        <title>First Draft Assembly and Annotation of the Genome of a California Endemic Oak Quercus lobata Nee (Fagaceae).</title>
        <authorList>
            <person name="Sork V.L."/>
            <person name="Fitz-Gibbon S.T."/>
            <person name="Puiu D."/>
            <person name="Crepeau M."/>
            <person name="Gugger P.F."/>
            <person name="Sherman R."/>
            <person name="Stevens K."/>
            <person name="Langley C.H."/>
            <person name="Pellegrini M."/>
            <person name="Salzberg S.L."/>
        </authorList>
    </citation>
    <scope>NUCLEOTIDE SEQUENCE [LARGE SCALE GENOMIC DNA]</scope>
    <source>
        <strain evidence="1 2">cv. SW786</strain>
    </source>
</reference>
<evidence type="ECO:0000313" key="2">
    <source>
        <dbReference type="Proteomes" id="UP000594261"/>
    </source>
</evidence>
<dbReference type="InParanoid" id="A0A7N2MRL5"/>
<protein>
    <recommendedName>
        <fullName evidence="3">Reverse transcriptase</fullName>
    </recommendedName>
</protein>
<reference evidence="1" key="2">
    <citation type="submission" date="2021-01" db="UniProtKB">
        <authorList>
            <consortium name="EnsemblPlants"/>
        </authorList>
    </citation>
    <scope>IDENTIFICATION</scope>
</reference>
<dbReference type="Gramene" id="QL10p037219:mrna">
    <property type="protein sequence ID" value="QL10p037219:mrna"/>
    <property type="gene ID" value="QL10p037219"/>
</dbReference>
<dbReference type="PANTHER" id="PTHR31635:SF196">
    <property type="entry name" value="REVERSE TRANSCRIPTASE DOMAIN-CONTAINING PROTEIN-RELATED"/>
    <property type="match status" value="1"/>
</dbReference>
<organism evidence="1 2">
    <name type="scientific">Quercus lobata</name>
    <name type="common">Valley oak</name>
    <dbReference type="NCBI Taxonomy" id="97700"/>
    <lineage>
        <taxon>Eukaryota</taxon>
        <taxon>Viridiplantae</taxon>
        <taxon>Streptophyta</taxon>
        <taxon>Embryophyta</taxon>
        <taxon>Tracheophyta</taxon>
        <taxon>Spermatophyta</taxon>
        <taxon>Magnoliopsida</taxon>
        <taxon>eudicotyledons</taxon>
        <taxon>Gunneridae</taxon>
        <taxon>Pentapetalae</taxon>
        <taxon>rosids</taxon>
        <taxon>fabids</taxon>
        <taxon>Fagales</taxon>
        <taxon>Fagaceae</taxon>
        <taxon>Quercus</taxon>
    </lineage>
</organism>
<dbReference type="Proteomes" id="UP000594261">
    <property type="component" value="Chromosome 10"/>
</dbReference>
<evidence type="ECO:0008006" key="3">
    <source>
        <dbReference type="Google" id="ProtNLM"/>
    </source>
</evidence>
<accession>A0A7N2MRL5</accession>
<evidence type="ECO:0000313" key="1">
    <source>
        <dbReference type="EnsemblPlants" id="QL10p037219:mrna"/>
    </source>
</evidence>
<dbReference type="EMBL" id="LRBV02000010">
    <property type="status" value="NOT_ANNOTATED_CDS"/>
    <property type="molecule type" value="Genomic_DNA"/>
</dbReference>